<protein>
    <recommendedName>
        <fullName evidence="2">Peroxisomal membrane protein PEX16</fullName>
    </recommendedName>
</protein>
<dbReference type="OrthoDB" id="59472at2759"/>
<keyword evidence="2" id="KW-0576">Peroxisome</keyword>
<dbReference type="EMBL" id="BRXZ01007999">
    <property type="protein sequence ID" value="GMI37993.1"/>
    <property type="molecule type" value="Genomic_DNA"/>
</dbReference>
<keyword evidence="5" id="KW-1185">Reference proteome</keyword>
<sequence>MNKGVTKKDKPSTTSATTTSASTPTTTSVCPSSTHSLLSPPQTASQPPALSSFLAFVKGKHAHLSVLSSFISSSSYLLPSRFSDSDTTVEVTCALADVVSLFNDAVYHFHVPHPLVGSGMAVGSGSPSPRDVLVLRACIACLECTELALEKLAATRGMVLAGEILHVLRPLVTSAISDKYKTGSIVPWAAGLAMDAASHGLSGAGLRGMQPKSTGGKFAPDDPNVKELKRRRMRWMLYLLRAPIWQKFTGKFLERAGRLPIPGGKRVLEYLLQWVLYIQKHHFMLENAM</sequence>
<feature type="region of interest" description="Disordered" evidence="3">
    <location>
        <begin position="1"/>
        <end position="43"/>
    </location>
</feature>
<keyword evidence="2" id="KW-0962">Peroxisome biogenesis</keyword>
<dbReference type="Pfam" id="PF08610">
    <property type="entry name" value="Pex16"/>
    <property type="match status" value="2"/>
</dbReference>
<reference evidence="4" key="1">
    <citation type="submission" date="2022-07" db="EMBL/GenBank/DDBJ databases">
        <title>Genome analysis of Parmales, a sister group of diatoms, reveals the evolutionary specialization of diatoms from phago-mixotrophs to photoautotrophs.</title>
        <authorList>
            <person name="Ban H."/>
            <person name="Sato S."/>
            <person name="Yoshikawa S."/>
            <person name="Kazumasa Y."/>
            <person name="Nakamura Y."/>
            <person name="Ichinomiya M."/>
            <person name="Saitoh K."/>
            <person name="Sato N."/>
            <person name="Blanc-Mathieu R."/>
            <person name="Endo H."/>
            <person name="Kuwata A."/>
            <person name="Ogata H."/>
        </authorList>
    </citation>
    <scope>NUCLEOTIDE SEQUENCE</scope>
</reference>
<evidence type="ECO:0000313" key="4">
    <source>
        <dbReference type="EMBL" id="GMI37993.1"/>
    </source>
</evidence>
<comment type="caution">
    <text evidence="4">The sequence shown here is derived from an EMBL/GenBank/DDBJ whole genome shotgun (WGS) entry which is preliminary data.</text>
</comment>
<dbReference type="InterPro" id="IPR013919">
    <property type="entry name" value="Pex16"/>
</dbReference>
<dbReference type="GO" id="GO:0007031">
    <property type="term" value="P:peroxisome organization"/>
    <property type="evidence" value="ECO:0007669"/>
    <property type="project" value="UniProtKB-KW"/>
</dbReference>
<proteinExistence type="inferred from homology"/>
<dbReference type="AlphaFoldDB" id="A0A9W7G741"/>
<gene>
    <name evidence="4" type="ORF">TrRE_jg11638</name>
</gene>
<dbReference type="Proteomes" id="UP001165082">
    <property type="component" value="Unassembled WGS sequence"/>
</dbReference>
<name>A0A9W7G741_9STRA</name>
<feature type="compositionally biased region" description="Low complexity" evidence="3">
    <location>
        <begin position="12"/>
        <end position="36"/>
    </location>
</feature>
<dbReference type="PANTHER" id="PTHR13299:SF0">
    <property type="entry name" value="PEROXISOMAL MEMBRANE PROTEIN PEX16"/>
    <property type="match status" value="1"/>
</dbReference>
<dbReference type="GO" id="GO:0005778">
    <property type="term" value="C:peroxisomal membrane"/>
    <property type="evidence" value="ECO:0007669"/>
    <property type="project" value="UniProtKB-SubCell"/>
</dbReference>
<accession>A0A9W7G741</accession>
<comment type="subcellular location">
    <subcellularLocation>
        <location evidence="2">Peroxisome membrane</location>
    </subcellularLocation>
</comment>
<evidence type="ECO:0000256" key="3">
    <source>
        <dbReference type="SAM" id="MobiDB-lite"/>
    </source>
</evidence>
<evidence type="ECO:0000256" key="1">
    <source>
        <dbReference type="ARBA" id="ARBA00009505"/>
    </source>
</evidence>
<organism evidence="4 5">
    <name type="scientific">Triparma retinervis</name>
    <dbReference type="NCBI Taxonomy" id="2557542"/>
    <lineage>
        <taxon>Eukaryota</taxon>
        <taxon>Sar</taxon>
        <taxon>Stramenopiles</taxon>
        <taxon>Ochrophyta</taxon>
        <taxon>Bolidophyceae</taxon>
        <taxon>Parmales</taxon>
        <taxon>Triparmaceae</taxon>
        <taxon>Triparma</taxon>
    </lineage>
</organism>
<evidence type="ECO:0000256" key="2">
    <source>
        <dbReference type="RuleBase" id="RU365003"/>
    </source>
</evidence>
<feature type="compositionally biased region" description="Basic and acidic residues" evidence="3">
    <location>
        <begin position="1"/>
        <end position="11"/>
    </location>
</feature>
<dbReference type="PANTHER" id="PTHR13299">
    <property type="entry name" value="PEROXISOMAL MEMBRANE PROTEIN PEX16"/>
    <property type="match status" value="1"/>
</dbReference>
<comment type="similarity">
    <text evidence="1 2">Belongs to the peroxin-16 family.</text>
</comment>
<evidence type="ECO:0000313" key="5">
    <source>
        <dbReference type="Proteomes" id="UP001165082"/>
    </source>
</evidence>